<dbReference type="EMBL" id="FUYQ01000001">
    <property type="protein sequence ID" value="SKB27952.1"/>
    <property type="molecule type" value="Genomic_DNA"/>
</dbReference>
<dbReference type="CDD" id="cd02850">
    <property type="entry name" value="E_set_Cellulase_N"/>
    <property type="match status" value="1"/>
</dbReference>
<dbReference type="PROSITE" id="PS51677">
    <property type="entry name" value="NODB"/>
    <property type="match status" value="1"/>
</dbReference>
<dbReference type="GO" id="GO:0008810">
    <property type="term" value="F:cellulase activity"/>
    <property type="evidence" value="ECO:0007669"/>
    <property type="project" value="InterPro"/>
</dbReference>
<sequence>MKKLFCISVLLFVFFFARAGEWIRVNQLGYLPDSKKIAVYMSESPIDLERFELKDAYTHSTILTFNSLKSAGRYGKMQSTYRLNFSAFEGTGTYYLKAGNAVSPVFRINAHVYDGTADFLLHYMRQQRCGYNPWLKDSCHLHDGYIVYHPTRSGEKIDVTGGWHDATDYLQYTATSSNAIYQMMLAYQQNPESFGDAYQANGHPGSNGIPDIVDEIKWGLDWLNKMNPEKGMMFNQIADDRDHAGFRLPTRDSVDYGWGKGTGRPVYFCTGEPQGLIKHKNRATGIASTAGKFSSCFALGSKVLSGFYPDFAKEIGDKAADAFDLGVQYPGACQTAPGSAPYFYEEDNWVDDMQLAAVELYKSTKDEKYMKMAVNYGRMEPVTPWMGADSARHYQWYPFMNVGHYRLGNSTDKRVSDEFKRNMRTGIERVFEKAKENPFLNGIPYIWCSNNLVAALLTQCRLYRETSGDIRYDEMEAALRDWLFGCNPWGTSMIVGLPSWGDYPEFPHSSYVVGGIGNTPGGLVDGPVYGAIFNGLLGVKITEPDLYAPFQSDLVVYHDDVSDYSTNEPTMDGTASLTYYLSAMQKDGMELSKHNTSRNIEVAGGIVRTDPSKKQLTLVFTAADKADGADIIRETLKRNQVQGAFFFTGGFYRDFPDVIKSLKQDGHYLGAHSNDHLLYCAWENRDSTLINREIFTKDIVDNYNLMAKAGIHPADAPLFIPPYEWYNEEIAGWAQGMGLKIVNFTPGTGSNADYTTPDMKNYRSSKDIFNQIIKVEEADGLNGHLLLVHLGTHPDRTDKFYNRLDKLIKTLKKRGYTFVPLRDATGY</sequence>
<protein>
    <submittedName>
        <fullName evidence="7">Peptidoglycan/xylan/chitin deacetylase, PgdA/CDA1 family</fullName>
    </submittedName>
</protein>
<dbReference type="Pfam" id="PF00759">
    <property type="entry name" value="Glyco_hydro_9"/>
    <property type="match status" value="1"/>
</dbReference>
<keyword evidence="5" id="KW-0624">Polysaccharide degradation</keyword>
<dbReference type="InterPro" id="IPR012341">
    <property type="entry name" value="6hp_glycosidase-like_sf"/>
</dbReference>
<keyword evidence="3" id="KW-0119">Carbohydrate metabolism</keyword>
<keyword evidence="8" id="KW-1185">Reference proteome</keyword>
<dbReference type="RefSeq" id="WP_079682034.1">
    <property type="nucleotide sequence ID" value="NZ_FUYQ01000001.1"/>
</dbReference>
<dbReference type="InterPro" id="IPR001701">
    <property type="entry name" value="Glyco_hydro_9"/>
</dbReference>
<dbReference type="PANTHER" id="PTHR22298">
    <property type="entry name" value="ENDO-1,4-BETA-GLUCANASE"/>
    <property type="match status" value="1"/>
</dbReference>
<dbReference type="Gene3D" id="3.20.20.370">
    <property type="entry name" value="Glycoside hydrolase/deacetylase"/>
    <property type="match status" value="1"/>
</dbReference>
<dbReference type="Pfam" id="PF01522">
    <property type="entry name" value="Polysacc_deac_1"/>
    <property type="match status" value="1"/>
</dbReference>
<reference evidence="8" key="1">
    <citation type="submission" date="2017-02" db="EMBL/GenBank/DDBJ databases">
        <authorList>
            <person name="Varghese N."/>
            <person name="Submissions S."/>
        </authorList>
    </citation>
    <scope>NUCLEOTIDE SEQUENCE [LARGE SCALE GENOMIC DNA]</scope>
    <source>
        <strain evidence="8">DSM 24967</strain>
    </source>
</reference>
<evidence type="ECO:0000256" key="4">
    <source>
        <dbReference type="ARBA" id="ARBA00023295"/>
    </source>
</evidence>
<dbReference type="AlphaFoldDB" id="A0A1T4ZYY9"/>
<dbReference type="SUPFAM" id="SSF88713">
    <property type="entry name" value="Glycoside hydrolase/deacetylase"/>
    <property type="match status" value="1"/>
</dbReference>
<gene>
    <name evidence="7" type="ORF">SAMN05660349_00294</name>
</gene>
<dbReference type="SUPFAM" id="SSF48208">
    <property type="entry name" value="Six-hairpin glycosidases"/>
    <property type="match status" value="1"/>
</dbReference>
<dbReference type="Pfam" id="PF02927">
    <property type="entry name" value="CelD_N"/>
    <property type="match status" value="1"/>
</dbReference>
<dbReference type="InterPro" id="IPR008928">
    <property type="entry name" value="6-hairpin_glycosidase_sf"/>
</dbReference>
<evidence type="ECO:0000256" key="5">
    <source>
        <dbReference type="ARBA" id="ARBA00023326"/>
    </source>
</evidence>
<dbReference type="SUPFAM" id="SSF81296">
    <property type="entry name" value="E set domains"/>
    <property type="match status" value="1"/>
</dbReference>
<accession>A0A1T4ZYY9</accession>
<feature type="domain" description="NodB homology" evidence="6">
    <location>
        <begin position="614"/>
        <end position="819"/>
    </location>
</feature>
<keyword evidence="2" id="KW-0378">Hydrolase</keyword>
<dbReference type="GO" id="GO:0000272">
    <property type="term" value="P:polysaccharide catabolic process"/>
    <property type="evidence" value="ECO:0007669"/>
    <property type="project" value="UniProtKB-KW"/>
</dbReference>
<dbReference type="InterPro" id="IPR002509">
    <property type="entry name" value="NODB_dom"/>
</dbReference>
<evidence type="ECO:0000313" key="8">
    <source>
        <dbReference type="Proteomes" id="UP000190852"/>
    </source>
</evidence>
<dbReference type="InterPro" id="IPR013783">
    <property type="entry name" value="Ig-like_fold"/>
</dbReference>
<proteinExistence type="inferred from homology"/>
<evidence type="ECO:0000259" key="6">
    <source>
        <dbReference type="PROSITE" id="PS51677"/>
    </source>
</evidence>
<dbReference type="Gene3D" id="2.60.40.10">
    <property type="entry name" value="Immunoglobulins"/>
    <property type="match status" value="1"/>
</dbReference>
<evidence type="ECO:0000256" key="1">
    <source>
        <dbReference type="ARBA" id="ARBA00007072"/>
    </source>
</evidence>
<dbReference type="InterPro" id="IPR011330">
    <property type="entry name" value="Glyco_hydro/deAcase_b/a-brl"/>
</dbReference>
<comment type="similarity">
    <text evidence="1">Belongs to the glycosyl hydrolase 9 (cellulase E) family.</text>
</comment>
<dbReference type="GO" id="GO:0016810">
    <property type="term" value="F:hydrolase activity, acting on carbon-nitrogen (but not peptide) bonds"/>
    <property type="evidence" value="ECO:0007669"/>
    <property type="project" value="InterPro"/>
</dbReference>
<dbReference type="Gene3D" id="1.50.10.10">
    <property type="match status" value="1"/>
</dbReference>
<evidence type="ECO:0000313" key="7">
    <source>
        <dbReference type="EMBL" id="SKB27952.1"/>
    </source>
</evidence>
<dbReference type="InterPro" id="IPR004197">
    <property type="entry name" value="Cellulase_Ig-like"/>
</dbReference>
<dbReference type="Proteomes" id="UP000190852">
    <property type="component" value="Unassembled WGS sequence"/>
</dbReference>
<dbReference type="InterPro" id="IPR014756">
    <property type="entry name" value="Ig_E-set"/>
</dbReference>
<evidence type="ECO:0000256" key="3">
    <source>
        <dbReference type="ARBA" id="ARBA00023277"/>
    </source>
</evidence>
<organism evidence="7 8">
    <name type="scientific">Parabacteroides chartae</name>
    <dbReference type="NCBI Taxonomy" id="1037355"/>
    <lineage>
        <taxon>Bacteria</taxon>
        <taxon>Pseudomonadati</taxon>
        <taxon>Bacteroidota</taxon>
        <taxon>Bacteroidia</taxon>
        <taxon>Bacteroidales</taxon>
        <taxon>Tannerellaceae</taxon>
        <taxon>Parabacteroides</taxon>
    </lineage>
</organism>
<keyword evidence="4" id="KW-0326">Glycosidase</keyword>
<evidence type="ECO:0000256" key="2">
    <source>
        <dbReference type="ARBA" id="ARBA00022801"/>
    </source>
</evidence>
<dbReference type="CDD" id="cd10917">
    <property type="entry name" value="CE4_NodB_like_6s_7s"/>
    <property type="match status" value="1"/>
</dbReference>
<name>A0A1T4ZYY9_9BACT</name>